<dbReference type="GO" id="GO:0006886">
    <property type="term" value="P:intracellular protein transport"/>
    <property type="evidence" value="ECO:0007669"/>
    <property type="project" value="UniProtKB-UniRule"/>
</dbReference>
<dbReference type="GO" id="GO:0033263">
    <property type="term" value="C:CORVET complex"/>
    <property type="evidence" value="ECO:0007669"/>
    <property type="project" value="UniProtKB-UniRule"/>
</dbReference>
<dbReference type="PANTHER" id="PTHR23323:SF24">
    <property type="entry name" value="VACUOLAR PROTEIN SORTING-ASSOCIATED PROTEIN 11 HOMOLOG"/>
    <property type="match status" value="1"/>
</dbReference>
<keyword evidence="9" id="KW-0808">Transferase</keyword>
<dbReference type="InterPro" id="IPR013083">
    <property type="entry name" value="Znf_RING/FYVE/PHD"/>
</dbReference>
<accession>A0A1B2J945</accession>
<evidence type="ECO:0000256" key="7">
    <source>
        <dbReference type="ARBA" id="ARBA00023136"/>
    </source>
</evidence>
<dbReference type="InterPro" id="IPR001841">
    <property type="entry name" value="Znf_RING"/>
</dbReference>
<evidence type="ECO:0000256" key="5">
    <source>
        <dbReference type="ARBA" id="ARBA00022833"/>
    </source>
</evidence>
<dbReference type="InterPro" id="IPR036322">
    <property type="entry name" value="WD40_repeat_dom_sf"/>
</dbReference>
<organism evidence="13 14">
    <name type="scientific">Komagataella pastoris</name>
    <name type="common">Yeast</name>
    <name type="synonym">Pichia pastoris</name>
    <dbReference type="NCBI Taxonomy" id="4922"/>
    <lineage>
        <taxon>Eukaryota</taxon>
        <taxon>Fungi</taxon>
        <taxon>Dikarya</taxon>
        <taxon>Ascomycota</taxon>
        <taxon>Saccharomycotina</taxon>
        <taxon>Pichiomycetes</taxon>
        <taxon>Pichiales</taxon>
        <taxon>Pichiaceae</taxon>
        <taxon>Komagataella</taxon>
    </lineage>
</organism>
<evidence type="ECO:0000256" key="9">
    <source>
        <dbReference type="PIRNR" id="PIRNR007860"/>
    </source>
</evidence>
<dbReference type="GO" id="GO:0007033">
    <property type="term" value="P:vacuole organization"/>
    <property type="evidence" value="ECO:0007669"/>
    <property type="project" value="TreeGrafter"/>
</dbReference>
<protein>
    <recommendedName>
        <fullName evidence="9">E3 ubiquitin-protein ligase PEP5</fullName>
        <ecNumber evidence="9">2.3.2.27</ecNumber>
    </recommendedName>
</protein>
<dbReference type="GO" id="GO:0061630">
    <property type="term" value="F:ubiquitin protein ligase activity"/>
    <property type="evidence" value="ECO:0007669"/>
    <property type="project" value="UniProtKB-EC"/>
</dbReference>
<dbReference type="Pfam" id="PF12451">
    <property type="entry name" value="VPS11_C"/>
    <property type="match status" value="1"/>
</dbReference>
<evidence type="ECO:0000256" key="4">
    <source>
        <dbReference type="ARBA" id="ARBA00022771"/>
    </source>
</evidence>
<dbReference type="PIRSF" id="PIRSF007860">
    <property type="entry name" value="VPS11"/>
    <property type="match status" value="1"/>
</dbReference>
<evidence type="ECO:0000256" key="3">
    <source>
        <dbReference type="ARBA" id="ARBA00022723"/>
    </source>
</evidence>
<dbReference type="PROSITE" id="PS50236">
    <property type="entry name" value="CHCR"/>
    <property type="match status" value="1"/>
</dbReference>
<name>A0A1B2J945_PICPA</name>
<dbReference type="InterPro" id="IPR057307">
    <property type="entry name" value="PEP5_VPS11_N"/>
</dbReference>
<evidence type="ECO:0000259" key="12">
    <source>
        <dbReference type="PROSITE" id="PS50089"/>
    </source>
</evidence>
<evidence type="ECO:0000256" key="6">
    <source>
        <dbReference type="ARBA" id="ARBA00022927"/>
    </source>
</evidence>
<comment type="subunit">
    <text evidence="9">Component of the homotypic vacuole fusion and vacuole protein sorting (HOPS) complex. Component of the class C core vacuole/endosome tethering (CORVET) complex.</text>
</comment>
<evidence type="ECO:0000256" key="8">
    <source>
        <dbReference type="ARBA" id="ARBA00029433"/>
    </source>
</evidence>
<dbReference type="InterPro" id="IPR000547">
    <property type="entry name" value="Clathrin_H-chain/VPS_repeat"/>
</dbReference>
<dbReference type="AlphaFoldDB" id="A0A1B2J945"/>
<dbReference type="GO" id="GO:0008270">
    <property type="term" value="F:zinc ion binding"/>
    <property type="evidence" value="ECO:0007669"/>
    <property type="project" value="UniProtKB-KW"/>
</dbReference>
<keyword evidence="5" id="KW-0862">Zinc</keyword>
<feature type="domain" description="RING-type" evidence="12">
    <location>
        <begin position="844"/>
        <end position="889"/>
    </location>
</feature>
<dbReference type="Pfam" id="PF23356">
    <property type="entry name" value="TPR_PEP5_VPS11"/>
    <property type="match status" value="1"/>
</dbReference>
<comment type="subcellular location">
    <subcellularLocation>
        <location evidence="8">Endomembrane system</location>
        <topology evidence="8">Peripheral membrane protein</topology>
        <orientation evidence="8">Cytoplasmic side</orientation>
    </subcellularLocation>
    <subcellularLocation>
        <location evidence="9">Vacuole membrane</location>
        <topology evidence="9">Peripheral membrane protein</topology>
        <orientation evidence="9">Cytoplasmic side</orientation>
    </subcellularLocation>
</comment>
<dbReference type="Gene3D" id="3.30.40.10">
    <property type="entry name" value="Zinc/RING finger domain, C3HC4 (zinc finger)"/>
    <property type="match status" value="1"/>
</dbReference>
<dbReference type="OrthoDB" id="26184at2759"/>
<evidence type="ECO:0000256" key="1">
    <source>
        <dbReference type="ARBA" id="ARBA00007070"/>
    </source>
</evidence>
<evidence type="ECO:0000256" key="2">
    <source>
        <dbReference type="ARBA" id="ARBA00022448"/>
    </source>
</evidence>
<sequence>MSLSSWRQFSFFELTPIKDPSLGSDEPLYSDPSLTSICASPDYLIIATAFNKVQLITKDYIKKFDFTAYELGWNIVHLVYLTDAHFLCTIAERQGFPLTLKLWNLKKLMAMEKSDESLEFDFHSSCQIANGNNTFPMTAFTHCNNFSILCFGFSNGSVILVRGDLLHDKGTRQRLVFESNEPVTNLLFKDENALYLTTTSKIYTIPTTGKNQGKPDKIIDRGVGVDVGCCTLDHKRHLVVGNDSMLQCYSTRGKSNAIALDISKKKLFAFGKYILIFSNDHKLLIVDVVNMFIALNENIETAISNIFLLWDDVYMLGSDGILYRIHELEQKAQLDIVVSRNLYDIAIRLAQSMTGIEESDISTIHRKYGDYLYDQQSYGEAMTEYIKCLELGKTSEIIAKYKDSSKISRLALYLEAMVEKGQARKDHITLLLCSYCKLKQIDKLLEFPQKHPDVEFDLFTLIDLCRESDYLEVASTIAKQFNEPSIVVDIELNDLNKTKSTLAYLRTLQIEDLLRVLLDHLKPFLTRLPHPTTKLLIEVFTGKFKPTTVSQEEKISEPEEKQFPVLQSYQAFVSYMASLTETSTSENEQEDDISPTYLPPRPSIIFSSFIDHPNEFIIFLEACLESHDYYGGNDQDRSDILTTLYEVYLTMAQEESDQKSQWEEKALTLIKKNKAKMNETSIILISNLYGFNAGEMLVRDQQVGFEIDLFRSAMSNGDLQSVQSILREYAEEQPELYRLGLSYYISDPDIFKKVEESGAFKQLLDTITTRNLMTPLQVVQKIGENSVATVGIIKEYLLRYVTAMRTEILNNEKLIDHYSKQIERDNAKVEDMKHNPVTLQNTRCHSCSLPLDLPIIYFLCHHSYHERCLNDSDYENSKHLRSELECPKCAEKTDTITALRKEQEEVSQRNDLFAVALENSSDRFKTITGFFAKGSIFDGVNYLN</sequence>
<dbReference type="EC" id="2.3.2.27" evidence="9"/>
<dbReference type="PANTHER" id="PTHR23323">
    <property type="entry name" value="VACUOLAR PROTEIN SORTING-ASSOCIATED PROTEIN"/>
    <property type="match status" value="1"/>
</dbReference>
<dbReference type="EMBL" id="CP014584">
    <property type="protein sequence ID" value="ANZ74522.1"/>
    <property type="molecule type" value="Genomic_DNA"/>
</dbReference>
<evidence type="ECO:0000256" key="11">
    <source>
        <dbReference type="PROSITE-ProRule" id="PRU01006"/>
    </source>
</evidence>
<dbReference type="GO" id="GO:0000329">
    <property type="term" value="C:fungal-type vacuole membrane"/>
    <property type="evidence" value="ECO:0007669"/>
    <property type="project" value="UniProtKB-UniRule"/>
</dbReference>
<proteinExistence type="inferred from homology"/>
<keyword evidence="14" id="KW-1185">Reference proteome</keyword>
<dbReference type="InterPro" id="IPR057308">
    <property type="entry name" value="CHCR_PEP5_VPS11"/>
</dbReference>
<keyword evidence="9" id="KW-0833">Ubl conjugation pathway</keyword>
<dbReference type="GO" id="GO:0030674">
    <property type="term" value="F:protein-macromolecule adaptor activity"/>
    <property type="evidence" value="ECO:0007669"/>
    <property type="project" value="TreeGrafter"/>
</dbReference>
<dbReference type="GO" id="GO:0007032">
    <property type="term" value="P:endosome organization"/>
    <property type="evidence" value="ECO:0007669"/>
    <property type="project" value="TreeGrafter"/>
</dbReference>
<keyword evidence="7 9" id="KW-0472">Membrane</keyword>
<dbReference type="GO" id="GO:0030897">
    <property type="term" value="C:HOPS complex"/>
    <property type="evidence" value="ECO:0007669"/>
    <property type="project" value="UniProtKB-UniRule"/>
</dbReference>
<feature type="repeat" description="CHCR" evidence="11">
    <location>
        <begin position="385"/>
        <end position="533"/>
    </location>
</feature>
<dbReference type="Pfam" id="PF23341">
    <property type="entry name" value="PEP5_VPS11_N"/>
    <property type="match status" value="1"/>
</dbReference>
<evidence type="ECO:0000256" key="10">
    <source>
        <dbReference type="PROSITE-ProRule" id="PRU00175"/>
    </source>
</evidence>
<dbReference type="SUPFAM" id="SSF50978">
    <property type="entry name" value="WD40 repeat-like"/>
    <property type="match status" value="1"/>
</dbReference>
<reference evidence="13 14" key="1">
    <citation type="submission" date="2016-02" db="EMBL/GenBank/DDBJ databases">
        <title>Comparative genomic and transcriptomic foundation for Pichia pastoris.</title>
        <authorList>
            <person name="Love K.R."/>
            <person name="Shah K.A."/>
            <person name="Whittaker C.A."/>
            <person name="Wu J."/>
            <person name="Bartlett M.C."/>
            <person name="Ma D."/>
            <person name="Leeson R.L."/>
            <person name="Priest M."/>
            <person name="Young S.K."/>
            <person name="Love J.C."/>
        </authorList>
    </citation>
    <scope>NUCLEOTIDE SEQUENCE [LARGE SCALE GENOMIC DNA]</scope>
    <source>
        <strain evidence="13 14">ATCC 28485</strain>
    </source>
</reference>
<comment type="catalytic activity">
    <reaction evidence="9">
        <text>S-ubiquitinyl-[E2 ubiquitin-conjugating enzyme]-L-cysteine + [acceptor protein]-L-lysine = [E2 ubiquitin-conjugating enzyme]-L-cysteine + N(6)-ubiquitinyl-[acceptor protein]-L-lysine.</text>
        <dbReference type="EC" id="2.3.2.27"/>
    </reaction>
</comment>
<dbReference type="GO" id="GO:0006904">
    <property type="term" value="P:vesicle docking involved in exocytosis"/>
    <property type="evidence" value="ECO:0007669"/>
    <property type="project" value="TreeGrafter"/>
</dbReference>
<comment type="similarity">
    <text evidence="1 9">Belongs to the VPS11 family.</text>
</comment>
<evidence type="ECO:0000313" key="13">
    <source>
        <dbReference type="EMBL" id="ANZ74522.1"/>
    </source>
</evidence>
<evidence type="ECO:0000313" key="14">
    <source>
        <dbReference type="Proteomes" id="UP000094565"/>
    </source>
</evidence>
<dbReference type="InterPro" id="IPR024763">
    <property type="entry name" value="VPS11_C"/>
</dbReference>
<dbReference type="InterPro" id="IPR016528">
    <property type="entry name" value="VPS11"/>
</dbReference>
<keyword evidence="2 9" id="KW-0813">Transport</keyword>
<keyword evidence="4 10" id="KW-0863">Zinc-finger</keyword>
<gene>
    <name evidence="13" type="primary">PEP5</name>
    <name evidence="13" type="ORF">ATY40_BA7501620</name>
</gene>
<keyword evidence="9" id="KW-0926">Vacuole</keyword>
<dbReference type="CDD" id="cd16688">
    <property type="entry name" value="RING-H2_Vps11"/>
    <property type="match status" value="1"/>
</dbReference>
<keyword evidence="6 9" id="KW-0653">Protein transport</keyword>
<dbReference type="Proteomes" id="UP000094565">
    <property type="component" value="Chromosome 1"/>
</dbReference>
<dbReference type="GO" id="GO:0048284">
    <property type="term" value="P:organelle fusion"/>
    <property type="evidence" value="ECO:0007669"/>
    <property type="project" value="TreeGrafter"/>
</dbReference>
<dbReference type="PROSITE" id="PS50089">
    <property type="entry name" value="ZF_RING_2"/>
    <property type="match status" value="1"/>
</dbReference>
<keyword evidence="3" id="KW-0479">Metal-binding</keyword>